<feature type="domain" description="Helix-turn-helix" evidence="2">
    <location>
        <begin position="11"/>
        <end position="57"/>
    </location>
</feature>
<proteinExistence type="predicted"/>
<dbReference type="EMBL" id="JAVDXQ010000003">
    <property type="protein sequence ID" value="MDR7297057.1"/>
    <property type="molecule type" value="Genomic_DNA"/>
</dbReference>
<evidence type="ECO:0000259" key="2">
    <source>
        <dbReference type="Pfam" id="PF12728"/>
    </source>
</evidence>
<sequence>MSTNSSTPILLKKAEVCTRLSMSERTLEGKVNAGEFPPGRRIGKFIYWTEVAIQQWVVRYFGAQEAWMPSTVAARSARSHRALSKKAATPRKGAAAE</sequence>
<dbReference type="InterPro" id="IPR041657">
    <property type="entry name" value="HTH_17"/>
</dbReference>
<gene>
    <name evidence="3" type="ORF">J2X16_002404</name>
</gene>
<protein>
    <submittedName>
        <fullName evidence="3">DNA-binding transcriptional regulator AlpA</fullName>
    </submittedName>
</protein>
<dbReference type="SUPFAM" id="SSF46955">
    <property type="entry name" value="Putative DNA-binding domain"/>
    <property type="match status" value="1"/>
</dbReference>
<keyword evidence="3" id="KW-0238">DNA-binding</keyword>
<feature type="region of interest" description="Disordered" evidence="1">
    <location>
        <begin position="78"/>
        <end position="97"/>
    </location>
</feature>
<dbReference type="GO" id="GO:0003677">
    <property type="term" value="F:DNA binding"/>
    <property type="evidence" value="ECO:0007669"/>
    <property type="project" value="UniProtKB-KW"/>
</dbReference>
<evidence type="ECO:0000313" key="4">
    <source>
        <dbReference type="Proteomes" id="UP001180536"/>
    </source>
</evidence>
<comment type="caution">
    <text evidence="3">The sequence shown here is derived from an EMBL/GenBank/DDBJ whole genome shotgun (WGS) entry which is preliminary data.</text>
</comment>
<name>A0ABU1Z8Y0_9BURK</name>
<dbReference type="InterPro" id="IPR009061">
    <property type="entry name" value="DNA-bd_dom_put_sf"/>
</dbReference>
<reference evidence="3 4" key="1">
    <citation type="submission" date="2023-07" db="EMBL/GenBank/DDBJ databases">
        <title>Sorghum-associated microbial communities from plants grown in Nebraska, USA.</title>
        <authorList>
            <person name="Schachtman D."/>
        </authorList>
    </citation>
    <scope>NUCLEOTIDE SEQUENCE [LARGE SCALE GENOMIC DNA]</scope>
    <source>
        <strain evidence="3 4">BE310</strain>
    </source>
</reference>
<dbReference type="RefSeq" id="WP_310344840.1">
    <property type="nucleotide sequence ID" value="NZ_JAVDXQ010000003.1"/>
</dbReference>
<organism evidence="3 4">
    <name type="scientific">Pelomonas aquatica</name>
    <dbReference type="NCBI Taxonomy" id="431058"/>
    <lineage>
        <taxon>Bacteria</taxon>
        <taxon>Pseudomonadati</taxon>
        <taxon>Pseudomonadota</taxon>
        <taxon>Betaproteobacteria</taxon>
        <taxon>Burkholderiales</taxon>
        <taxon>Sphaerotilaceae</taxon>
        <taxon>Roseateles</taxon>
    </lineage>
</organism>
<evidence type="ECO:0000256" key="1">
    <source>
        <dbReference type="SAM" id="MobiDB-lite"/>
    </source>
</evidence>
<dbReference type="Pfam" id="PF12728">
    <property type="entry name" value="HTH_17"/>
    <property type="match status" value="1"/>
</dbReference>
<evidence type="ECO:0000313" key="3">
    <source>
        <dbReference type="EMBL" id="MDR7297057.1"/>
    </source>
</evidence>
<accession>A0ABU1Z8Y0</accession>
<dbReference type="Proteomes" id="UP001180536">
    <property type="component" value="Unassembled WGS sequence"/>
</dbReference>
<keyword evidence="4" id="KW-1185">Reference proteome</keyword>